<comment type="caution">
    <text evidence="2">The sequence shown here is derived from an EMBL/GenBank/DDBJ whole genome shotgun (WGS) entry which is preliminary data.</text>
</comment>
<accession>A0A0P9KV94</accession>
<dbReference type="PANTHER" id="PTHR43581">
    <property type="entry name" value="ATP/GTP PHOSPHATASE"/>
    <property type="match status" value="1"/>
</dbReference>
<dbReference type="RefSeq" id="WP_055008710.1">
    <property type="nucleotide sequence ID" value="NZ_LJPW01000059.1"/>
</dbReference>
<dbReference type="Gene3D" id="3.40.50.300">
    <property type="entry name" value="P-loop containing nucleotide triphosphate hydrolases"/>
    <property type="match status" value="1"/>
</dbReference>
<feature type="domain" description="ATPase AAA-type core" evidence="1">
    <location>
        <begin position="335"/>
        <end position="418"/>
    </location>
</feature>
<dbReference type="Pfam" id="PF13304">
    <property type="entry name" value="AAA_21"/>
    <property type="match status" value="1"/>
</dbReference>
<dbReference type="AlphaFoldDB" id="A0A0P9KV94"/>
<gene>
    <name evidence="2" type="ORF">ALQ84_04049</name>
</gene>
<sequence length="513" mass="56992">MEFHIIGRDDKFPSGKISTAYLKFDRWNDHSFVTMFYVIVYDEFGRAHDLENVKIGFKGQDTATTTRSKLPDSFQNVPEGFFSLGTSVEYYQKIASSFSGDLRFDFLRGMNDIVAHPEILETIIEEPVLSISLLRNVSLVSVKNQFARVLLGGAVRTNFSFVYSKHADSSTAGIELSFDVNVDSTPLTNVHALIGRNGIGKTTILNGITNAIHNRHAGADAIYQVQFWGQQRAIIAPDFFSSVVLVSFSAFDPFDPPPEQPDPAKGTCFFYVGLKSKGEDAWHELKRRDALKSDFIDGMRGCLRETHKRNRWRQAVKTLQTDENFAGLGFDRLLSLSGEEWVTTANEIFSNLSSGHSIVLLTITKLVERVEEKTLVLMDEPESHLHPPLLSALIRALSELLLDRNGVAILATHSPVVLQEIPASCVWKIYRSNLVASAHRPTVETFGENVGILTREVFGLEVVCSGFHTLLAAEAAEGHSFEVILQKFGGKLGLEGQAVLRALIAERDSKAQE</sequence>
<dbReference type="InterPro" id="IPR003959">
    <property type="entry name" value="ATPase_AAA_core"/>
</dbReference>
<dbReference type="SUPFAM" id="SSF52540">
    <property type="entry name" value="P-loop containing nucleoside triphosphate hydrolases"/>
    <property type="match status" value="1"/>
</dbReference>
<dbReference type="OrthoDB" id="9815944at2"/>
<proteinExistence type="predicted"/>
<dbReference type="Proteomes" id="UP000278587">
    <property type="component" value="Unassembled WGS sequence"/>
</dbReference>
<organism evidence="2 3">
    <name type="scientific">Pseudomonas caricapapayae</name>
    <dbReference type="NCBI Taxonomy" id="46678"/>
    <lineage>
        <taxon>Bacteria</taxon>
        <taxon>Pseudomonadati</taxon>
        <taxon>Pseudomonadota</taxon>
        <taxon>Gammaproteobacteria</taxon>
        <taxon>Pseudomonadales</taxon>
        <taxon>Pseudomonadaceae</taxon>
        <taxon>Pseudomonas</taxon>
    </lineage>
</organism>
<dbReference type="GO" id="GO:0005524">
    <property type="term" value="F:ATP binding"/>
    <property type="evidence" value="ECO:0007669"/>
    <property type="project" value="InterPro"/>
</dbReference>
<name>A0A0P9KV94_9PSED</name>
<dbReference type="InterPro" id="IPR027417">
    <property type="entry name" value="P-loop_NTPase"/>
</dbReference>
<evidence type="ECO:0000313" key="3">
    <source>
        <dbReference type="Proteomes" id="UP000278587"/>
    </source>
</evidence>
<dbReference type="PANTHER" id="PTHR43581:SF2">
    <property type="entry name" value="EXCINUCLEASE ATPASE SUBUNIT"/>
    <property type="match status" value="1"/>
</dbReference>
<dbReference type="EMBL" id="RBOC01000135">
    <property type="protein sequence ID" value="RMM07599.1"/>
    <property type="molecule type" value="Genomic_DNA"/>
</dbReference>
<dbReference type="InterPro" id="IPR051396">
    <property type="entry name" value="Bact_Antivir_Def_Nuclease"/>
</dbReference>
<evidence type="ECO:0000313" key="2">
    <source>
        <dbReference type="EMBL" id="RMM07599.1"/>
    </source>
</evidence>
<dbReference type="GO" id="GO:0016887">
    <property type="term" value="F:ATP hydrolysis activity"/>
    <property type="evidence" value="ECO:0007669"/>
    <property type="project" value="InterPro"/>
</dbReference>
<evidence type="ECO:0000259" key="1">
    <source>
        <dbReference type="Pfam" id="PF13304"/>
    </source>
</evidence>
<protein>
    <recommendedName>
        <fullName evidence="1">ATPase AAA-type core domain-containing protein</fullName>
    </recommendedName>
</protein>
<reference evidence="2 3" key="1">
    <citation type="submission" date="2018-08" db="EMBL/GenBank/DDBJ databases">
        <title>Recombination of ecologically and evolutionarily significant loci maintains genetic cohesion in the Pseudomonas syringae species complex.</title>
        <authorList>
            <person name="Dillon M."/>
            <person name="Thakur S."/>
            <person name="Almeida R.N.D."/>
            <person name="Weir B.S."/>
            <person name="Guttman D.S."/>
        </authorList>
    </citation>
    <scope>NUCLEOTIDE SEQUENCE [LARGE SCALE GENOMIC DNA]</scope>
    <source>
        <strain evidence="2 3">ICMP 4086</strain>
    </source>
</reference>